<feature type="transmembrane region" description="Helical" evidence="1">
    <location>
        <begin position="43"/>
        <end position="63"/>
    </location>
</feature>
<feature type="transmembrane region" description="Helical" evidence="1">
    <location>
        <begin position="69"/>
        <end position="87"/>
    </location>
</feature>
<accession>A0A5B8FXB4</accession>
<dbReference type="AlphaFoldDB" id="A0A5B8FXB4"/>
<organism evidence="3 4">
    <name type="scientific">Paroceanicella profunda</name>
    <dbReference type="NCBI Taxonomy" id="2579971"/>
    <lineage>
        <taxon>Bacteria</taxon>
        <taxon>Pseudomonadati</taxon>
        <taxon>Pseudomonadota</taxon>
        <taxon>Alphaproteobacteria</taxon>
        <taxon>Rhodobacterales</taxon>
        <taxon>Paracoccaceae</taxon>
        <taxon>Paroceanicella</taxon>
    </lineage>
</organism>
<reference evidence="3 4" key="1">
    <citation type="submission" date="2019-06" db="EMBL/GenBank/DDBJ databases">
        <title>Genome sequence of Rhodobacteraceae bacterium D4M1.</title>
        <authorList>
            <person name="Cao J."/>
        </authorList>
    </citation>
    <scope>NUCLEOTIDE SEQUENCE [LARGE SCALE GENOMIC DNA]</scope>
    <source>
        <strain evidence="3 4">D4M1</strain>
    </source>
</reference>
<dbReference type="KEGG" id="ppru:FDP22_02625"/>
<proteinExistence type="predicted"/>
<keyword evidence="4" id="KW-1185">Reference proteome</keyword>
<dbReference type="GO" id="GO:0008915">
    <property type="term" value="F:lipid-A-disaccharide synthase activity"/>
    <property type="evidence" value="ECO:0007669"/>
    <property type="project" value="InterPro"/>
</dbReference>
<keyword evidence="1" id="KW-1133">Transmembrane helix</keyword>
<gene>
    <name evidence="3" type="ORF">FDP22_02625</name>
</gene>
<dbReference type="SMART" id="SM01259">
    <property type="entry name" value="LAB_N"/>
    <property type="match status" value="1"/>
</dbReference>
<dbReference type="Gene3D" id="1.20.1280.290">
    <property type="match status" value="1"/>
</dbReference>
<keyword evidence="1" id="KW-0812">Transmembrane</keyword>
<evidence type="ECO:0000259" key="2">
    <source>
        <dbReference type="SMART" id="SM01259"/>
    </source>
</evidence>
<dbReference type="GO" id="GO:0016020">
    <property type="term" value="C:membrane"/>
    <property type="evidence" value="ECO:0007669"/>
    <property type="project" value="GOC"/>
</dbReference>
<dbReference type="OrthoDB" id="9793186at2"/>
<dbReference type="Pfam" id="PF07578">
    <property type="entry name" value="LAB_N"/>
    <property type="match status" value="1"/>
</dbReference>
<name>A0A5B8FXB4_9RHOB</name>
<evidence type="ECO:0000256" key="1">
    <source>
        <dbReference type="SAM" id="Phobius"/>
    </source>
</evidence>
<keyword evidence="1" id="KW-0472">Membrane</keyword>
<feature type="transmembrane region" description="Helical" evidence="1">
    <location>
        <begin position="12"/>
        <end position="31"/>
    </location>
</feature>
<protein>
    <submittedName>
        <fullName evidence="3">Lipid A biosynthesis protein</fullName>
    </submittedName>
</protein>
<dbReference type="EMBL" id="CP040818">
    <property type="protein sequence ID" value="QDL93556.1"/>
    <property type="molecule type" value="Genomic_DNA"/>
</dbReference>
<evidence type="ECO:0000313" key="4">
    <source>
        <dbReference type="Proteomes" id="UP000305888"/>
    </source>
</evidence>
<dbReference type="GO" id="GO:0009245">
    <property type="term" value="P:lipid A biosynthetic process"/>
    <property type="evidence" value="ECO:0007669"/>
    <property type="project" value="InterPro"/>
</dbReference>
<sequence>MRLLLVDSWWGVWLALFGLLAQGIFMARMLVQWVASERARASVVPVSFWWLSLAGSVLLLAYGALREDVVIISAQLFGFIVYGRNLWLIRGTRRIEHSAAGPRGPRA</sequence>
<dbReference type="InterPro" id="IPR011499">
    <property type="entry name" value="Lipid_A_biosynth_N"/>
</dbReference>
<dbReference type="Proteomes" id="UP000305888">
    <property type="component" value="Chromosome"/>
</dbReference>
<evidence type="ECO:0000313" key="3">
    <source>
        <dbReference type="EMBL" id="QDL93556.1"/>
    </source>
</evidence>
<feature type="domain" description="Lipid A biosynthesis N-terminal" evidence="2">
    <location>
        <begin position="17"/>
        <end position="88"/>
    </location>
</feature>